<dbReference type="STRING" id="937773.SPSINT_1969"/>
<sequence length="155" mass="17347">MAERIRKIKRLEKSEAAIKAESLSQVTDAIAENKDSILKAIDLIRTLDEAKILDALNGAVKQRGVITEKITAELNKDQYTGVIHNMGQMLFLLGDLQTDELRVLLNKVNRGIRVANQASPHARTSVTGLMRVLKDDEMNQSLTYFLNLLKGMSRD</sequence>
<gene>
    <name evidence="1" type="ORF">DD924_04810</name>
</gene>
<protein>
    <submittedName>
        <fullName evidence="1">DUF1641 domain-containing protein</fullName>
    </submittedName>
</protein>
<comment type="caution">
    <text evidence="1">The sequence shown here is derived from an EMBL/GenBank/DDBJ whole genome shotgun (WGS) entry which is preliminary data.</text>
</comment>
<organism evidence="1 2">
    <name type="scientific">Staphylococcus pseudintermedius</name>
    <dbReference type="NCBI Taxonomy" id="283734"/>
    <lineage>
        <taxon>Bacteria</taxon>
        <taxon>Bacillati</taxon>
        <taxon>Bacillota</taxon>
        <taxon>Bacilli</taxon>
        <taxon>Bacillales</taxon>
        <taxon>Staphylococcaceae</taxon>
        <taxon>Staphylococcus</taxon>
        <taxon>Staphylococcus intermedius group</taxon>
    </lineage>
</organism>
<dbReference type="Proteomes" id="UP000246351">
    <property type="component" value="Unassembled WGS sequence"/>
</dbReference>
<dbReference type="eggNOG" id="COG2427">
    <property type="taxonomic scope" value="Bacteria"/>
</dbReference>
<reference evidence="1 2" key="1">
    <citation type="journal article" date="2018" name="Vet. Microbiol.">
        <title>Clonal diversity and geographic distribution of methicillin-resistant Staphylococcus pseudintermedius from Australian animals: Discovery of novel sequence types.</title>
        <authorList>
            <person name="Worthing K.A."/>
            <person name="Abraham S."/>
            <person name="Coombs G.W."/>
            <person name="Pang S."/>
            <person name="Saputra S."/>
            <person name="Jordan D."/>
            <person name="Trott D.J."/>
            <person name="Norris J.M."/>
        </authorList>
    </citation>
    <scope>NUCLEOTIDE SEQUENCE [LARGE SCALE GENOMIC DNA]</scope>
    <source>
        <strain evidence="1 2">ST71 3</strain>
    </source>
</reference>
<dbReference type="InterPro" id="IPR012440">
    <property type="entry name" value="DUF1641"/>
</dbReference>
<evidence type="ECO:0000313" key="1">
    <source>
        <dbReference type="EMBL" id="PWZ99043.1"/>
    </source>
</evidence>
<dbReference type="PANTHER" id="PTHR38433:SF1">
    <property type="entry name" value="DUF1641 DOMAIN-CONTAINING PROTEIN"/>
    <property type="match status" value="1"/>
</dbReference>
<proteinExistence type="predicted"/>
<dbReference type="GeneID" id="93823638"/>
<dbReference type="Pfam" id="PF07849">
    <property type="entry name" value="DUF1641"/>
    <property type="match status" value="1"/>
</dbReference>
<dbReference type="PANTHER" id="PTHR38433">
    <property type="match status" value="1"/>
</dbReference>
<evidence type="ECO:0000313" key="2">
    <source>
        <dbReference type="Proteomes" id="UP000246351"/>
    </source>
</evidence>
<dbReference type="AlphaFoldDB" id="A0A166RS36"/>
<name>A0A166RS36_STAPS</name>
<dbReference type="EMBL" id="QEIV01000388">
    <property type="protein sequence ID" value="PWZ99043.1"/>
    <property type="molecule type" value="Genomic_DNA"/>
</dbReference>
<accession>A0A166RS36</accession>
<dbReference type="RefSeq" id="WP_014613155.1">
    <property type="nucleotide sequence ID" value="NZ_AP019372.1"/>
</dbReference>